<dbReference type="EMBL" id="AOPZ01000018">
    <property type="protein sequence ID" value="EPH46394.1"/>
    <property type="molecule type" value="Genomic_DNA"/>
</dbReference>
<proteinExistence type="predicted"/>
<evidence type="ECO:0000313" key="1">
    <source>
        <dbReference type="EMBL" id="EPH46394.1"/>
    </source>
</evidence>
<accession>S3ZUC3</accession>
<comment type="caution">
    <text evidence="1">The sequence shown here is derived from an EMBL/GenBank/DDBJ whole genome shotgun (WGS) entry which is preliminary data.</text>
</comment>
<evidence type="ECO:0000313" key="2">
    <source>
        <dbReference type="Proteomes" id="UP000014629"/>
    </source>
</evidence>
<dbReference type="AlphaFoldDB" id="S3ZUC3"/>
<dbReference type="Proteomes" id="UP000014629">
    <property type="component" value="Unassembled WGS sequence"/>
</dbReference>
<gene>
    <name evidence="1" type="ORF">STRAU_0530</name>
</gene>
<name>S3ZUC3_9ACTN</name>
<keyword evidence="2" id="KW-1185">Reference proteome</keyword>
<organism evidence="1 2">
    <name type="scientific">Streptomyces aurantiacus JA 4570</name>
    <dbReference type="NCBI Taxonomy" id="1286094"/>
    <lineage>
        <taxon>Bacteria</taxon>
        <taxon>Bacillati</taxon>
        <taxon>Actinomycetota</taxon>
        <taxon>Actinomycetes</taxon>
        <taxon>Kitasatosporales</taxon>
        <taxon>Streptomycetaceae</taxon>
        <taxon>Streptomyces</taxon>
        <taxon>Streptomyces aurantiacus group</taxon>
    </lineage>
</organism>
<reference evidence="1 2" key="1">
    <citation type="submission" date="2013-02" db="EMBL/GenBank/DDBJ databases">
        <title>Draft Genome Sequence of Streptomyces aurantiacus, Which Produces Setomimycin.</title>
        <authorList>
            <person name="Gruening B.A."/>
            <person name="Praeg A."/>
            <person name="Erxleben A."/>
            <person name="Guenther S."/>
            <person name="Mueller M."/>
        </authorList>
    </citation>
    <scope>NUCLEOTIDE SEQUENCE [LARGE SCALE GENOMIC DNA]</scope>
    <source>
        <strain evidence="1 2">JA 4570</strain>
    </source>
</reference>
<protein>
    <submittedName>
        <fullName evidence="1">Uncharacterized protein</fullName>
    </submittedName>
</protein>
<sequence>MSENLTLDNLAVPLRVLRVLAAEFGHLAAPSVQVSTIYPNRLDLTFHDDLPGFEAWRAALGISPDAVTYGEQTHRTRILRAQAEYAGAVVNLTGFADIVVPATVGGAS</sequence>
<dbReference type="PATRIC" id="fig|1286094.4.peg.515"/>
<dbReference type="RefSeq" id="WP_016638664.1">
    <property type="nucleotide sequence ID" value="NZ_AOPZ01000018.1"/>
</dbReference>
<dbReference type="OrthoDB" id="3855658at2"/>